<feature type="compositionally biased region" description="Polar residues" evidence="1">
    <location>
        <begin position="56"/>
        <end position="69"/>
    </location>
</feature>
<accession>A0A916UMG0</accession>
<reference evidence="2" key="2">
    <citation type="submission" date="2020-09" db="EMBL/GenBank/DDBJ databases">
        <authorList>
            <person name="Sun Q."/>
            <person name="Zhou Y."/>
        </authorList>
    </citation>
    <scope>NUCLEOTIDE SEQUENCE</scope>
    <source>
        <strain evidence="2">CGMCC 1.12919</strain>
    </source>
</reference>
<dbReference type="EMBL" id="BMGG01000007">
    <property type="protein sequence ID" value="GGC77268.1"/>
    <property type="molecule type" value="Genomic_DNA"/>
</dbReference>
<name>A0A916UMG0_9HYPH</name>
<gene>
    <name evidence="2" type="ORF">GCM10010994_39480</name>
</gene>
<reference evidence="2" key="1">
    <citation type="journal article" date="2014" name="Int. J. Syst. Evol. Microbiol.">
        <title>Complete genome sequence of Corynebacterium casei LMG S-19264T (=DSM 44701T), isolated from a smear-ripened cheese.</title>
        <authorList>
            <consortium name="US DOE Joint Genome Institute (JGI-PGF)"/>
            <person name="Walter F."/>
            <person name="Albersmeier A."/>
            <person name="Kalinowski J."/>
            <person name="Ruckert C."/>
        </authorList>
    </citation>
    <scope>NUCLEOTIDE SEQUENCE</scope>
    <source>
        <strain evidence="2">CGMCC 1.12919</strain>
    </source>
</reference>
<evidence type="ECO:0000313" key="3">
    <source>
        <dbReference type="Proteomes" id="UP000637002"/>
    </source>
</evidence>
<dbReference type="AlphaFoldDB" id="A0A916UMG0"/>
<dbReference type="Proteomes" id="UP000637002">
    <property type="component" value="Unassembled WGS sequence"/>
</dbReference>
<keyword evidence="3" id="KW-1185">Reference proteome</keyword>
<evidence type="ECO:0000313" key="2">
    <source>
        <dbReference type="EMBL" id="GGC77268.1"/>
    </source>
</evidence>
<organism evidence="2 3">
    <name type="scientific">Chelatococcus reniformis</name>
    <dbReference type="NCBI Taxonomy" id="1494448"/>
    <lineage>
        <taxon>Bacteria</taxon>
        <taxon>Pseudomonadati</taxon>
        <taxon>Pseudomonadota</taxon>
        <taxon>Alphaproteobacteria</taxon>
        <taxon>Hyphomicrobiales</taxon>
        <taxon>Chelatococcaceae</taxon>
        <taxon>Chelatococcus</taxon>
    </lineage>
</organism>
<protein>
    <submittedName>
        <fullName evidence="2">Uncharacterized protein</fullName>
    </submittedName>
</protein>
<proteinExistence type="predicted"/>
<evidence type="ECO:0000256" key="1">
    <source>
        <dbReference type="SAM" id="MobiDB-lite"/>
    </source>
</evidence>
<comment type="caution">
    <text evidence="2">The sequence shown here is derived from an EMBL/GenBank/DDBJ whole genome shotgun (WGS) entry which is preliminary data.</text>
</comment>
<feature type="region of interest" description="Disordered" evidence="1">
    <location>
        <begin position="31"/>
        <end position="69"/>
    </location>
</feature>
<sequence>MYPAERAEAASGTALGVHALPSAVAVPLGRDPKPALPSAIRGGAGQIAAPRRATPQFATSGQAPSLSGR</sequence>